<evidence type="ECO:0000313" key="6">
    <source>
        <dbReference type="Proteomes" id="UP000184383"/>
    </source>
</evidence>
<feature type="transmembrane region" description="Helical" evidence="2">
    <location>
        <begin position="263"/>
        <end position="286"/>
    </location>
</feature>
<dbReference type="PANTHER" id="PTHR42028:SF1">
    <property type="entry name" value="YALI0E30657P"/>
    <property type="match status" value="1"/>
</dbReference>
<reference evidence="6" key="1">
    <citation type="journal article" date="2017" name="Genome Biol.">
        <title>Comparative genomics reveals high biological diversity and specific adaptations in the industrially and medically important fungal genus Aspergillus.</title>
        <authorList>
            <person name="de Vries R.P."/>
            <person name="Riley R."/>
            <person name="Wiebenga A."/>
            <person name="Aguilar-Osorio G."/>
            <person name="Amillis S."/>
            <person name="Uchima C.A."/>
            <person name="Anderluh G."/>
            <person name="Asadollahi M."/>
            <person name="Askin M."/>
            <person name="Barry K."/>
            <person name="Battaglia E."/>
            <person name="Bayram O."/>
            <person name="Benocci T."/>
            <person name="Braus-Stromeyer S.A."/>
            <person name="Caldana C."/>
            <person name="Canovas D."/>
            <person name="Cerqueira G.C."/>
            <person name="Chen F."/>
            <person name="Chen W."/>
            <person name="Choi C."/>
            <person name="Clum A."/>
            <person name="Dos Santos R.A."/>
            <person name="Damasio A.R."/>
            <person name="Diallinas G."/>
            <person name="Emri T."/>
            <person name="Fekete E."/>
            <person name="Flipphi M."/>
            <person name="Freyberg S."/>
            <person name="Gallo A."/>
            <person name="Gournas C."/>
            <person name="Habgood R."/>
            <person name="Hainaut M."/>
            <person name="Harispe M.L."/>
            <person name="Henrissat B."/>
            <person name="Hilden K.S."/>
            <person name="Hope R."/>
            <person name="Hossain A."/>
            <person name="Karabika E."/>
            <person name="Karaffa L."/>
            <person name="Karanyi Z."/>
            <person name="Krasevec N."/>
            <person name="Kuo A."/>
            <person name="Kusch H."/>
            <person name="LaButti K."/>
            <person name="Lagendijk E.L."/>
            <person name="Lapidus A."/>
            <person name="Levasseur A."/>
            <person name="Lindquist E."/>
            <person name="Lipzen A."/>
            <person name="Logrieco A.F."/>
            <person name="MacCabe A."/>
            <person name="Maekelae M.R."/>
            <person name="Malavazi I."/>
            <person name="Melin P."/>
            <person name="Meyer V."/>
            <person name="Mielnichuk N."/>
            <person name="Miskei M."/>
            <person name="Molnar A.P."/>
            <person name="Mule G."/>
            <person name="Ngan C.Y."/>
            <person name="Orejas M."/>
            <person name="Orosz E."/>
            <person name="Ouedraogo J.P."/>
            <person name="Overkamp K.M."/>
            <person name="Park H.-S."/>
            <person name="Perrone G."/>
            <person name="Piumi F."/>
            <person name="Punt P.J."/>
            <person name="Ram A.F."/>
            <person name="Ramon A."/>
            <person name="Rauscher S."/>
            <person name="Record E."/>
            <person name="Riano-Pachon D.M."/>
            <person name="Robert V."/>
            <person name="Roehrig J."/>
            <person name="Ruller R."/>
            <person name="Salamov A."/>
            <person name="Salih N.S."/>
            <person name="Samson R.A."/>
            <person name="Sandor E."/>
            <person name="Sanguinetti M."/>
            <person name="Schuetze T."/>
            <person name="Sepcic K."/>
            <person name="Shelest E."/>
            <person name="Sherlock G."/>
            <person name="Sophianopoulou V."/>
            <person name="Squina F.M."/>
            <person name="Sun H."/>
            <person name="Susca A."/>
            <person name="Todd R.B."/>
            <person name="Tsang A."/>
            <person name="Unkles S.E."/>
            <person name="van de Wiele N."/>
            <person name="van Rossen-Uffink D."/>
            <person name="Oliveira J.V."/>
            <person name="Vesth T.C."/>
            <person name="Visser J."/>
            <person name="Yu J.-H."/>
            <person name="Zhou M."/>
            <person name="Andersen M.R."/>
            <person name="Archer D.B."/>
            <person name="Baker S.E."/>
            <person name="Benoit I."/>
            <person name="Brakhage A.A."/>
            <person name="Braus G.H."/>
            <person name="Fischer R."/>
            <person name="Frisvad J.C."/>
            <person name="Goldman G.H."/>
            <person name="Houbraken J."/>
            <person name="Oakley B."/>
            <person name="Pocsi I."/>
            <person name="Scazzocchio C."/>
            <person name="Seiboth B."/>
            <person name="vanKuyk P.A."/>
            <person name="Wortman J."/>
            <person name="Dyer P.S."/>
            <person name="Grigoriev I.V."/>
        </authorList>
    </citation>
    <scope>NUCLEOTIDE SEQUENCE [LARGE SCALE GENOMIC DNA]</scope>
    <source>
        <strain evidence="6">DTO 134E9</strain>
    </source>
</reference>
<dbReference type="InterPro" id="IPR055561">
    <property type="entry name" value="DUF7137"/>
</dbReference>
<keyword evidence="3" id="KW-0732">Signal</keyword>
<evidence type="ECO:0000256" key="1">
    <source>
        <dbReference type="SAM" id="MobiDB-lite"/>
    </source>
</evidence>
<gene>
    <name evidence="5" type="ORF">ASPWEDRAFT_115647</name>
</gene>
<keyword evidence="2" id="KW-0812">Transmembrane</keyword>
<feature type="chain" id="PRO_5011978980" description="DUF7137 domain-containing protein" evidence="3">
    <location>
        <begin position="22"/>
        <end position="287"/>
    </location>
</feature>
<organism evidence="5 6">
    <name type="scientific">Aspergillus wentii DTO 134E9</name>
    <dbReference type="NCBI Taxonomy" id="1073089"/>
    <lineage>
        <taxon>Eukaryota</taxon>
        <taxon>Fungi</taxon>
        <taxon>Dikarya</taxon>
        <taxon>Ascomycota</taxon>
        <taxon>Pezizomycotina</taxon>
        <taxon>Eurotiomycetes</taxon>
        <taxon>Eurotiomycetidae</taxon>
        <taxon>Eurotiales</taxon>
        <taxon>Aspergillaceae</taxon>
        <taxon>Aspergillus</taxon>
        <taxon>Aspergillus subgen. Cremei</taxon>
    </lineage>
</organism>
<dbReference type="AlphaFoldDB" id="A0A1L9RE83"/>
<feature type="compositionally biased region" description="Low complexity" evidence="1">
    <location>
        <begin position="45"/>
        <end position="110"/>
    </location>
</feature>
<dbReference type="Pfam" id="PF23585">
    <property type="entry name" value="DUF7137"/>
    <property type="match status" value="1"/>
</dbReference>
<keyword evidence="2" id="KW-1133">Transmembrane helix</keyword>
<feature type="domain" description="DUF7137" evidence="4">
    <location>
        <begin position="115"/>
        <end position="248"/>
    </location>
</feature>
<dbReference type="EMBL" id="KV878214">
    <property type="protein sequence ID" value="OJJ33232.1"/>
    <property type="molecule type" value="Genomic_DNA"/>
</dbReference>
<dbReference type="STRING" id="1073089.A0A1L9RE83"/>
<dbReference type="VEuPathDB" id="FungiDB:ASPWEDRAFT_115647"/>
<keyword evidence="6" id="KW-1185">Reference proteome</keyword>
<dbReference type="GeneID" id="63744448"/>
<evidence type="ECO:0000256" key="2">
    <source>
        <dbReference type="SAM" id="Phobius"/>
    </source>
</evidence>
<name>A0A1L9RE83_ASPWE</name>
<dbReference type="RefSeq" id="XP_040686909.1">
    <property type="nucleotide sequence ID" value="XM_040828600.1"/>
</dbReference>
<dbReference type="PANTHER" id="PTHR42028">
    <property type="entry name" value="CHROMOSOME 1, WHOLE GENOME SHOTGUN SEQUENCE"/>
    <property type="match status" value="1"/>
</dbReference>
<protein>
    <recommendedName>
        <fullName evidence="4">DUF7137 domain-containing protein</fullName>
    </recommendedName>
</protein>
<dbReference type="OrthoDB" id="2435509at2759"/>
<proteinExistence type="predicted"/>
<dbReference type="Proteomes" id="UP000184383">
    <property type="component" value="Unassembled WGS sequence"/>
</dbReference>
<feature type="signal peptide" evidence="3">
    <location>
        <begin position="1"/>
        <end position="21"/>
    </location>
</feature>
<evidence type="ECO:0000313" key="5">
    <source>
        <dbReference type="EMBL" id="OJJ33232.1"/>
    </source>
</evidence>
<sequence length="287" mass="29884">MRSFILLSVLFTLLLGTLSTAWELEGLKLARDEFLGLGRRDETTAADSATTGSSPSTTETASETGTATDTDTATTGTGTNTNTGTESSSETGTATGTATKTKGTSTSSTSIDARLPAGGISMITPSNGATTYYKVGEYVTFKWNYTSLSVTPSAVNVVASCSLNDATYTISNNMSVEATGAVTWDTGDYQASATIPLLTATYTLIVYDVDSSIGDTASAGHLGSSTQFNFGMYLPQPYTPLNEYKCATCSGAMSGIDRQAIKFAMGMAAITIFSFTWFAGNFGVFAT</sequence>
<keyword evidence="2" id="KW-0472">Membrane</keyword>
<feature type="region of interest" description="Disordered" evidence="1">
    <location>
        <begin position="43"/>
        <end position="111"/>
    </location>
</feature>
<evidence type="ECO:0000256" key="3">
    <source>
        <dbReference type="SAM" id="SignalP"/>
    </source>
</evidence>
<evidence type="ECO:0000259" key="4">
    <source>
        <dbReference type="Pfam" id="PF23585"/>
    </source>
</evidence>
<accession>A0A1L9RE83</accession>